<dbReference type="PROSITE" id="PS50893">
    <property type="entry name" value="ABC_TRANSPORTER_2"/>
    <property type="match status" value="1"/>
</dbReference>
<dbReference type="InterPro" id="IPR017871">
    <property type="entry name" value="ABC_transporter-like_CS"/>
</dbReference>
<dbReference type="Pfam" id="PF00005">
    <property type="entry name" value="ABC_tran"/>
    <property type="match status" value="1"/>
</dbReference>
<accession>Q0RL34</accession>
<dbReference type="GO" id="GO:0015658">
    <property type="term" value="F:branched-chain amino acid transmembrane transporter activity"/>
    <property type="evidence" value="ECO:0007669"/>
    <property type="project" value="TreeGrafter"/>
</dbReference>
<keyword evidence="9" id="KW-1185">Reference proteome</keyword>
<evidence type="ECO:0000256" key="4">
    <source>
        <dbReference type="ARBA" id="ARBA00022840"/>
    </source>
</evidence>
<gene>
    <name evidence="8" type="ordered locus">FRAAL3127</name>
</gene>
<dbReference type="InterPro" id="IPR003439">
    <property type="entry name" value="ABC_transporter-like_ATP-bd"/>
</dbReference>
<dbReference type="PROSITE" id="PS00211">
    <property type="entry name" value="ABC_TRANSPORTER_1"/>
    <property type="match status" value="1"/>
</dbReference>
<name>Q0RL34_FRAAA</name>
<evidence type="ECO:0000256" key="2">
    <source>
        <dbReference type="ARBA" id="ARBA00022448"/>
    </source>
</evidence>
<feature type="domain" description="ABC transporter" evidence="7">
    <location>
        <begin position="27"/>
        <end position="254"/>
    </location>
</feature>
<evidence type="ECO:0000256" key="1">
    <source>
        <dbReference type="ARBA" id="ARBA00005417"/>
    </source>
</evidence>
<dbReference type="AlphaFoldDB" id="Q0RL34"/>
<dbReference type="PANTHER" id="PTHR43820">
    <property type="entry name" value="HIGH-AFFINITY BRANCHED-CHAIN AMINO ACID TRANSPORT ATP-BINDING PROTEIN LIVF"/>
    <property type="match status" value="1"/>
</dbReference>
<dbReference type="InterPro" id="IPR003593">
    <property type="entry name" value="AAA+_ATPase"/>
</dbReference>
<keyword evidence="5" id="KW-0029">Amino-acid transport</keyword>
<evidence type="ECO:0000259" key="7">
    <source>
        <dbReference type="PROSITE" id="PS50893"/>
    </source>
</evidence>
<keyword evidence="3" id="KW-0547">Nucleotide-binding</keyword>
<evidence type="ECO:0000256" key="5">
    <source>
        <dbReference type="ARBA" id="ARBA00022970"/>
    </source>
</evidence>
<feature type="compositionally biased region" description="Low complexity" evidence="6">
    <location>
        <begin position="264"/>
        <end position="275"/>
    </location>
</feature>
<sequence length="275" mass="27947">MTTTLDSPGPGGPDPAGPGAVTGTAVLRTRNLVCGHGRVPVVRGLDLDLDRGSVLAVLGPNGAGKTTLMTTLAGLLPRLGGEVLVEGQPLPNARPAATSRAGMVLVSDDRALFSGLSVRENLTIARRRGGPTVGEALEVFPALKRRLSVNAGALSGGEQQMLAVARALVQNPRILLVDEMSMGLAPVIVEELLPVVRRIADDTGAVVVLVEQHVHLALEVADRAIVLVHGDVTLSGDAAALARDPQQLEAAYLGTVEPAPAPGSPATGSAATGAA</sequence>
<protein>
    <submittedName>
        <fullName evidence="8">High-affinity branched-chain amino acid transport protein (ABC superfamily, atp_bind)</fullName>
        <ecNumber evidence="8">3.6.3.-</ecNumber>
    </submittedName>
</protein>
<dbReference type="PANTHER" id="PTHR43820:SF4">
    <property type="entry name" value="HIGH-AFFINITY BRANCHED-CHAIN AMINO ACID TRANSPORT ATP-BINDING PROTEIN LIVF"/>
    <property type="match status" value="1"/>
</dbReference>
<dbReference type="GO" id="GO:0005524">
    <property type="term" value="F:ATP binding"/>
    <property type="evidence" value="ECO:0007669"/>
    <property type="project" value="UniProtKB-KW"/>
</dbReference>
<reference evidence="8 9" key="1">
    <citation type="journal article" date="2007" name="Genome Res.">
        <title>Genome characteristics of facultatively symbiotic Frankia sp. strains reflect host range and host plant biogeography.</title>
        <authorList>
            <person name="Normand P."/>
            <person name="Lapierre P."/>
            <person name="Tisa L.S."/>
            <person name="Gogarten J.P."/>
            <person name="Alloisio N."/>
            <person name="Bagnarol E."/>
            <person name="Bassi C.A."/>
            <person name="Berry A.M."/>
            <person name="Bickhart D.M."/>
            <person name="Choisne N."/>
            <person name="Couloux A."/>
            <person name="Cournoyer B."/>
            <person name="Cruveiller S."/>
            <person name="Daubin V."/>
            <person name="Demange N."/>
            <person name="Francino M.P."/>
            <person name="Goltsman E."/>
            <person name="Huang Y."/>
            <person name="Kopp O.R."/>
            <person name="Labarre L."/>
            <person name="Lapidus A."/>
            <person name="Lavire C."/>
            <person name="Marechal J."/>
            <person name="Martinez M."/>
            <person name="Mastronunzio J.E."/>
            <person name="Mullin B.C."/>
            <person name="Niemann J."/>
            <person name="Pujic P."/>
            <person name="Rawnsley T."/>
            <person name="Rouy Z."/>
            <person name="Schenowitz C."/>
            <person name="Sellstedt A."/>
            <person name="Tavares F."/>
            <person name="Tomkins J.P."/>
            <person name="Vallenet D."/>
            <person name="Valverde C."/>
            <person name="Wall L.G."/>
            <person name="Wang Y."/>
            <person name="Medigue C."/>
            <person name="Benson D.R."/>
        </authorList>
    </citation>
    <scope>NUCLEOTIDE SEQUENCE [LARGE SCALE GENOMIC DNA]</scope>
    <source>
        <strain evidence="9">DSM 45986 / CECT 9034 / ACN14a</strain>
    </source>
</reference>
<dbReference type="EMBL" id="CT573213">
    <property type="protein sequence ID" value="CAJ61771.1"/>
    <property type="molecule type" value="Genomic_DNA"/>
</dbReference>
<evidence type="ECO:0000313" key="8">
    <source>
        <dbReference type="EMBL" id="CAJ61771.1"/>
    </source>
</evidence>
<dbReference type="CDD" id="cd03224">
    <property type="entry name" value="ABC_TM1139_LivF_branched"/>
    <property type="match status" value="1"/>
</dbReference>
<evidence type="ECO:0000256" key="3">
    <source>
        <dbReference type="ARBA" id="ARBA00022741"/>
    </source>
</evidence>
<proteinExistence type="inferred from homology"/>
<feature type="region of interest" description="Disordered" evidence="6">
    <location>
        <begin position="256"/>
        <end position="275"/>
    </location>
</feature>
<keyword evidence="2" id="KW-0813">Transport</keyword>
<dbReference type="GO" id="GO:0015807">
    <property type="term" value="P:L-amino acid transport"/>
    <property type="evidence" value="ECO:0007669"/>
    <property type="project" value="TreeGrafter"/>
</dbReference>
<evidence type="ECO:0000256" key="6">
    <source>
        <dbReference type="SAM" id="MobiDB-lite"/>
    </source>
</evidence>
<comment type="similarity">
    <text evidence="1">Belongs to the ABC transporter superfamily.</text>
</comment>
<keyword evidence="8" id="KW-0378">Hydrolase</keyword>
<dbReference type="EC" id="3.6.3.-" evidence="8"/>
<dbReference type="OrthoDB" id="9776369at2"/>
<dbReference type="Gene3D" id="3.40.50.300">
    <property type="entry name" value="P-loop containing nucleotide triphosphate hydrolases"/>
    <property type="match status" value="1"/>
</dbReference>
<dbReference type="eggNOG" id="COG0410">
    <property type="taxonomic scope" value="Bacteria"/>
</dbReference>
<dbReference type="SUPFAM" id="SSF52540">
    <property type="entry name" value="P-loop containing nucleoside triphosphate hydrolases"/>
    <property type="match status" value="1"/>
</dbReference>
<dbReference type="SMART" id="SM00382">
    <property type="entry name" value="AAA"/>
    <property type="match status" value="1"/>
</dbReference>
<dbReference type="STRING" id="326424.FRAAL3127"/>
<evidence type="ECO:0000313" key="9">
    <source>
        <dbReference type="Proteomes" id="UP000000657"/>
    </source>
</evidence>
<feature type="region of interest" description="Disordered" evidence="6">
    <location>
        <begin position="1"/>
        <end position="22"/>
    </location>
</feature>
<dbReference type="RefSeq" id="WP_011604276.1">
    <property type="nucleotide sequence ID" value="NC_008278.1"/>
</dbReference>
<keyword evidence="4" id="KW-0067">ATP-binding</keyword>
<dbReference type="GO" id="GO:0016887">
    <property type="term" value="F:ATP hydrolysis activity"/>
    <property type="evidence" value="ECO:0007669"/>
    <property type="project" value="InterPro"/>
</dbReference>
<dbReference type="InterPro" id="IPR027417">
    <property type="entry name" value="P-loop_NTPase"/>
</dbReference>
<dbReference type="HOGENOM" id="CLU_000604_1_2_11"/>
<dbReference type="KEGG" id="fal:FRAAL3127"/>
<dbReference type="InterPro" id="IPR052156">
    <property type="entry name" value="BCAA_Transport_ATP-bd_LivF"/>
</dbReference>
<dbReference type="Proteomes" id="UP000000657">
    <property type="component" value="Chromosome"/>
</dbReference>
<organism evidence="8 9">
    <name type="scientific">Frankia alni (strain DSM 45986 / CECT 9034 / ACN14a)</name>
    <dbReference type="NCBI Taxonomy" id="326424"/>
    <lineage>
        <taxon>Bacteria</taxon>
        <taxon>Bacillati</taxon>
        <taxon>Actinomycetota</taxon>
        <taxon>Actinomycetes</taxon>
        <taxon>Frankiales</taxon>
        <taxon>Frankiaceae</taxon>
        <taxon>Frankia</taxon>
    </lineage>
</organism>